<reference evidence="7" key="1">
    <citation type="submission" date="2010-02" db="EMBL/GenBank/DDBJ databases">
        <title>Complete sequence of Ferroglobus placidus DSM 10642.</title>
        <authorList>
            <consortium name="US DOE Joint Genome Institute"/>
            <person name="Lucas S."/>
            <person name="Copeland A."/>
            <person name="Lapidus A."/>
            <person name="Cheng J.-F."/>
            <person name="Bruce D."/>
            <person name="Goodwin L."/>
            <person name="Pitluck S."/>
            <person name="Saunders E."/>
            <person name="Brettin T."/>
            <person name="Detter J.C."/>
            <person name="Han C."/>
            <person name="Tapia R."/>
            <person name="Larimer F."/>
            <person name="Land M."/>
            <person name="Hauser L."/>
            <person name="Kyrpides N."/>
            <person name="Ivanova N."/>
            <person name="Holmes D."/>
            <person name="Lovley D."/>
            <person name="Kyrpides N."/>
            <person name="Anderson I.J."/>
            <person name="Woyke T."/>
        </authorList>
    </citation>
    <scope>NUCLEOTIDE SEQUENCE [LARGE SCALE GENOMIC DNA]</scope>
    <source>
        <strain evidence="7">DSM 10642 / AEDII12DO</strain>
    </source>
</reference>
<dbReference type="Proteomes" id="UP000002613">
    <property type="component" value="Chromosome"/>
</dbReference>
<dbReference type="AlphaFoldDB" id="D3RX41"/>
<accession>D3RX41</accession>
<dbReference type="InterPro" id="IPR011761">
    <property type="entry name" value="ATP-grasp"/>
</dbReference>
<keyword evidence="3 4" id="KW-0067">ATP-binding</keyword>
<dbReference type="PROSITE" id="PS50975">
    <property type="entry name" value="ATP_GRASP"/>
    <property type="match status" value="1"/>
</dbReference>
<dbReference type="Pfam" id="PF02655">
    <property type="entry name" value="ATP-grasp_3"/>
    <property type="match status" value="1"/>
</dbReference>
<dbReference type="PANTHER" id="PTHR43055">
    <property type="entry name" value="FORMATE-DEPENDENT PHOSPHORIBOSYLGLYCINAMIDE FORMYLTRANSFERASE"/>
    <property type="match status" value="1"/>
</dbReference>
<keyword evidence="1" id="KW-0436">Ligase</keyword>
<dbReference type="OrthoDB" id="11959at2157"/>
<dbReference type="RefSeq" id="WP_012965397.1">
    <property type="nucleotide sequence ID" value="NC_013849.1"/>
</dbReference>
<evidence type="ECO:0000313" key="6">
    <source>
        <dbReference type="EMBL" id="ADC65054.1"/>
    </source>
</evidence>
<dbReference type="PANTHER" id="PTHR43055:SF1">
    <property type="entry name" value="FORMATE-DEPENDENT PHOSPHORIBOSYLGLYCINAMIDE FORMYLTRANSFERASE"/>
    <property type="match status" value="1"/>
</dbReference>
<dbReference type="InterPro" id="IPR003806">
    <property type="entry name" value="ATP-grasp_PylC-type"/>
</dbReference>
<dbReference type="GeneID" id="8778393"/>
<dbReference type="GO" id="GO:0016874">
    <property type="term" value="F:ligase activity"/>
    <property type="evidence" value="ECO:0007669"/>
    <property type="project" value="UniProtKB-KW"/>
</dbReference>
<proteinExistence type="predicted"/>
<protein>
    <recommendedName>
        <fullName evidence="5">ATP-grasp domain-containing protein</fullName>
    </recommendedName>
</protein>
<dbReference type="GO" id="GO:0046872">
    <property type="term" value="F:metal ion binding"/>
    <property type="evidence" value="ECO:0007669"/>
    <property type="project" value="InterPro"/>
</dbReference>
<evidence type="ECO:0000256" key="1">
    <source>
        <dbReference type="ARBA" id="ARBA00022598"/>
    </source>
</evidence>
<organism evidence="6 7">
    <name type="scientific">Ferroglobus placidus (strain DSM 10642 / AEDII12DO)</name>
    <dbReference type="NCBI Taxonomy" id="589924"/>
    <lineage>
        <taxon>Archaea</taxon>
        <taxon>Methanobacteriati</taxon>
        <taxon>Methanobacteriota</taxon>
        <taxon>Archaeoglobi</taxon>
        <taxon>Archaeoglobales</taxon>
        <taxon>Archaeoglobaceae</taxon>
        <taxon>Ferroglobus</taxon>
    </lineage>
</organism>
<evidence type="ECO:0000256" key="3">
    <source>
        <dbReference type="ARBA" id="ARBA00022840"/>
    </source>
</evidence>
<keyword evidence="2 4" id="KW-0547">Nucleotide-binding</keyword>
<dbReference type="GO" id="GO:0005829">
    <property type="term" value="C:cytosol"/>
    <property type="evidence" value="ECO:0007669"/>
    <property type="project" value="TreeGrafter"/>
</dbReference>
<dbReference type="PaxDb" id="589924-Ferp_0886"/>
<dbReference type="PIRSF" id="PIRSF016817">
    <property type="entry name" value="UCP016817_carboligase"/>
    <property type="match status" value="1"/>
</dbReference>
<dbReference type="HOGENOM" id="CLU_057102_0_0_2"/>
<dbReference type="GO" id="GO:0005524">
    <property type="term" value="F:ATP binding"/>
    <property type="evidence" value="ECO:0007669"/>
    <property type="project" value="UniProtKB-UniRule"/>
</dbReference>
<evidence type="ECO:0000313" key="7">
    <source>
        <dbReference type="Proteomes" id="UP000002613"/>
    </source>
</evidence>
<feature type="domain" description="ATP-grasp" evidence="5">
    <location>
        <begin position="187"/>
        <end position="249"/>
    </location>
</feature>
<keyword evidence="7" id="KW-1185">Reference proteome</keyword>
<gene>
    <name evidence="6" type="ordered locus">Ferp_0886</name>
</gene>
<reference evidence="6 7" key="2">
    <citation type="journal article" date="2011" name="Stand. Genomic Sci.">
        <title>Complete genome sequence of Ferroglobus placidus AEDII12DO.</title>
        <authorList>
            <person name="Anderson I."/>
            <person name="Risso C."/>
            <person name="Holmes D."/>
            <person name="Lucas S."/>
            <person name="Copeland A."/>
            <person name="Lapidus A."/>
            <person name="Cheng J.F."/>
            <person name="Bruce D."/>
            <person name="Goodwin L."/>
            <person name="Pitluck S."/>
            <person name="Saunders E."/>
            <person name="Brettin T."/>
            <person name="Detter J.C."/>
            <person name="Han C."/>
            <person name="Tapia R."/>
            <person name="Larimer F."/>
            <person name="Land M."/>
            <person name="Hauser L."/>
            <person name="Woyke T."/>
            <person name="Lovley D."/>
            <person name="Kyrpides N."/>
            <person name="Ivanova N."/>
        </authorList>
    </citation>
    <scope>NUCLEOTIDE SEQUENCE [LARGE SCALE GENOMIC DNA]</scope>
    <source>
        <strain evidence="7">DSM 10642 / AEDII12DO</strain>
    </source>
</reference>
<dbReference type="STRING" id="589924.Ferp_0886"/>
<dbReference type="Gene3D" id="3.30.470.20">
    <property type="entry name" value="ATP-grasp fold, B domain"/>
    <property type="match status" value="1"/>
</dbReference>
<evidence type="ECO:0000256" key="4">
    <source>
        <dbReference type="PROSITE-ProRule" id="PRU00409"/>
    </source>
</evidence>
<dbReference type="SUPFAM" id="SSF56059">
    <property type="entry name" value="Glutathione synthetase ATP-binding domain-like"/>
    <property type="match status" value="1"/>
</dbReference>
<dbReference type="eggNOG" id="arCOG01595">
    <property type="taxonomic scope" value="Archaea"/>
</dbReference>
<dbReference type="EMBL" id="CP001899">
    <property type="protein sequence ID" value="ADC65054.1"/>
    <property type="molecule type" value="Genomic_DNA"/>
</dbReference>
<evidence type="ECO:0000256" key="2">
    <source>
        <dbReference type="ARBA" id="ARBA00022741"/>
    </source>
</evidence>
<dbReference type="KEGG" id="fpl:Ferp_0886"/>
<dbReference type="InterPro" id="IPR016677">
    <property type="entry name" value="UCP016817_carboligase"/>
</dbReference>
<evidence type="ECO:0000259" key="5">
    <source>
        <dbReference type="PROSITE" id="PS50975"/>
    </source>
</evidence>
<sequence length="330" mass="37317">MRNVVESARKAGYEVYAYTKHIDADLILYAEKVFRAVENHKENEKRVKELSESLNAEVILSSGFELLDVENFGSKVREELVDKLKFYRELEKIGINFPKLLSDGERGILKPRIGGGGEGIKFGEINEDGYVHQEFVEGIPCSVSAVRSEKEFVVAGVNLMLVGDRNFFASKFKYCGNVTPFVHERVEEMVKIAEDLGEHFELIGNYGVDFILGDDVYVLEVNPRFQGSLDSIELSSDVNLFELHVRAVEGKKLEKVKPKRTAARAVVFAPRRVKIKVSPTGNPFFGDIPVRGEVYDKESPLLSVFATGNNYYEKLLSRRNLYFKMQGVKV</sequence>
<name>D3RX41_FERPA</name>